<dbReference type="STRING" id="121292.AU252_07715"/>
<dbReference type="InterPro" id="IPR002364">
    <property type="entry name" value="Quin_OxRdtase/zeta-crystal_CS"/>
</dbReference>
<dbReference type="GO" id="GO:0035925">
    <property type="term" value="F:mRNA 3'-UTR AU-rich region binding"/>
    <property type="evidence" value="ECO:0007669"/>
    <property type="project" value="TreeGrafter"/>
</dbReference>
<dbReference type="Proteomes" id="UP000065151">
    <property type="component" value="Chromosome"/>
</dbReference>
<gene>
    <name evidence="4" type="ORF">AU252_07715</name>
</gene>
<dbReference type="Gene3D" id="3.90.180.10">
    <property type="entry name" value="Medium-chain alcohol dehydrogenases, catalytic domain"/>
    <property type="match status" value="1"/>
</dbReference>
<organism evidence="4">
    <name type="scientific">Pseudarthrobacter sulfonivorans</name>
    <dbReference type="NCBI Taxonomy" id="121292"/>
    <lineage>
        <taxon>Bacteria</taxon>
        <taxon>Bacillati</taxon>
        <taxon>Actinomycetota</taxon>
        <taxon>Actinomycetes</taxon>
        <taxon>Micrococcales</taxon>
        <taxon>Micrococcaceae</taxon>
        <taxon>Pseudarthrobacter</taxon>
    </lineage>
</organism>
<evidence type="ECO:0000259" key="3">
    <source>
        <dbReference type="SMART" id="SM00829"/>
    </source>
</evidence>
<feature type="domain" description="Enoyl reductase (ER)" evidence="3">
    <location>
        <begin position="12"/>
        <end position="299"/>
    </location>
</feature>
<keyword evidence="1" id="KW-0521">NADP</keyword>
<evidence type="ECO:0000256" key="2">
    <source>
        <dbReference type="ARBA" id="ARBA00023002"/>
    </source>
</evidence>
<dbReference type="InterPro" id="IPR036291">
    <property type="entry name" value="NAD(P)-bd_dom_sf"/>
</dbReference>
<dbReference type="SUPFAM" id="SSF50129">
    <property type="entry name" value="GroES-like"/>
    <property type="match status" value="1"/>
</dbReference>
<dbReference type="SMART" id="SM00829">
    <property type="entry name" value="PKS_ER"/>
    <property type="match status" value="1"/>
</dbReference>
<dbReference type="KEGG" id="psul:AU252_07715"/>
<evidence type="ECO:0000313" key="4">
    <source>
        <dbReference type="EMBL" id="ALV41051.1"/>
    </source>
</evidence>
<sequence length="301" mass="30771">MKSIRMTFDHFGSPDVVTAGEEEQSSPGLGEVQVGVRAIAVNPMDWNVVAGYLEPYFPLQLPAVPGCEAAGTVTAVGPDVTGFDVGDEVIWNGIAGGYRAVANLPAAQLTRKPAGIDFEQAACMAIAGGAAYSALVQLGIEVGDTVLIHGAAGGVGSASVQIARDLGARVIGTASEQNHDYLRGLGAEPVAYGEGLVERVRSLGSITAVVDTFGGEETTAATVELLGGHGNAVTTVPGKESNAAGIAPVRLLDGRATEAARLAANGKLRFDIQERIPLTEAARALGLSRAGHVRGKLVLIP</sequence>
<dbReference type="GO" id="GO:0003960">
    <property type="term" value="F:quinone reductase (NADPH) activity"/>
    <property type="evidence" value="ECO:0007669"/>
    <property type="project" value="TreeGrafter"/>
</dbReference>
<dbReference type="GO" id="GO:0008270">
    <property type="term" value="F:zinc ion binding"/>
    <property type="evidence" value="ECO:0007669"/>
    <property type="project" value="InterPro"/>
</dbReference>
<proteinExistence type="predicted"/>
<dbReference type="Gene3D" id="3.40.50.720">
    <property type="entry name" value="NAD(P)-binding Rossmann-like Domain"/>
    <property type="match status" value="1"/>
</dbReference>
<dbReference type="Pfam" id="PF08240">
    <property type="entry name" value="ADH_N"/>
    <property type="match status" value="1"/>
</dbReference>
<keyword evidence="2" id="KW-0560">Oxidoreductase</keyword>
<name>A0A0U3QHP4_9MICC</name>
<protein>
    <submittedName>
        <fullName evidence="4">Oxidoreductase</fullName>
    </submittedName>
</protein>
<dbReference type="CDD" id="cd05289">
    <property type="entry name" value="MDR_like_2"/>
    <property type="match status" value="1"/>
</dbReference>
<dbReference type="PANTHER" id="PTHR48106:SF7">
    <property type="entry name" value="DEHYDROGENASE, ZINC-CONTAINING, PUTATIVE (AFU_ORTHOLOGUE AFUA_5G10220)-RELATED"/>
    <property type="match status" value="1"/>
</dbReference>
<evidence type="ECO:0000313" key="5">
    <source>
        <dbReference type="Proteomes" id="UP000065151"/>
    </source>
</evidence>
<dbReference type="GO" id="GO:0070402">
    <property type="term" value="F:NADPH binding"/>
    <property type="evidence" value="ECO:0007669"/>
    <property type="project" value="TreeGrafter"/>
</dbReference>
<evidence type="ECO:0000256" key="1">
    <source>
        <dbReference type="ARBA" id="ARBA00022857"/>
    </source>
</evidence>
<dbReference type="EMBL" id="CP013747">
    <property type="protein sequence ID" value="ALV41051.1"/>
    <property type="molecule type" value="Genomic_DNA"/>
</dbReference>
<dbReference type="InterPro" id="IPR013154">
    <property type="entry name" value="ADH-like_N"/>
</dbReference>
<dbReference type="InterPro" id="IPR020843">
    <property type="entry name" value="ER"/>
</dbReference>
<dbReference type="SUPFAM" id="SSF51735">
    <property type="entry name" value="NAD(P)-binding Rossmann-fold domains"/>
    <property type="match status" value="1"/>
</dbReference>
<dbReference type="PANTHER" id="PTHR48106">
    <property type="entry name" value="QUINONE OXIDOREDUCTASE PIG3-RELATED"/>
    <property type="match status" value="1"/>
</dbReference>
<reference evidence="4 5" key="1">
    <citation type="submission" date="2015-12" db="EMBL/GenBank/DDBJ databases">
        <authorList>
            <person name="Shamseldin A."/>
            <person name="Moawad H."/>
            <person name="Abd El-Rahim W.M."/>
            <person name="Sadowsky M.J."/>
        </authorList>
    </citation>
    <scope>NUCLEOTIDE SEQUENCE [LARGE SCALE GENOMIC DNA]</scope>
    <source>
        <strain evidence="4 5">Ar51</strain>
    </source>
</reference>
<dbReference type="AlphaFoldDB" id="A0A0U3QHP4"/>
<dbReference type="RefSeq" id="WP_058930211.1">
    <property type="nucleotide sequence ID" value="NZ_CP013747.1"/>
</dbReference>
<dbReference type="Pfam" id="PF13602">
    <property type="entry name" value="ADH_zinc_N_2"/>
    <property type="match status" value="1"/>
</dbReference>
<dbReference type="GO" id="GO:0005829">
    <property type="term" value="C:cytosol"/>
    <property type="evidence" value="ECO:0007669"/>
    <property type="project" value="TreeGrafter"/>
</dbReference>
<dbReference type="PROSITE" id="PS01162">
    <property type="entry name" value="QOR_ZETA_CRYSTAL"/>
    <property type="match status" value="1"/>
</dbReference>
<accession>A0A0U3QHP4</accession>
<dbReference type="InterPro" id="IPR011032">
    <property type="entry name" value="GroES-like_sf"/>
</dbReference>